<dbReference type="InterPro" id="IPR017853">
    <property type="entry name" value="GH"/>
</dbReference>
<dbReference type="GO" id="GO:0009254">
    <property type="term" value="P:peptidoglycan turnover"/>
    <property type="evidence" value="ECO:0007669"/>
    <property type="project" value="TreeGrafter"/>
</dbReference>
<dbReference type="InterPro" id="IPR036962">
    <property type="entry name" value="Glyco_hydro_3_N_sf"/>
</dbReference>
<dbReference type="AlphaFoldDB" id="A0A1W9I1K4"/>
<accession>A0A1W9I1K4</accession>
<evidence type="ECO:0000256" key="2">
    <source>
        <dbReference type="ARBA" id="ARBA00005336"/>
    </source>
</evidence>
<dbReference type="InterPro" id="IPR050226">
    <property type="entry name" value="NagZ_Beta-hexosaminidase"/>
</dbReference>
<sequence>MNQGAFITGLAGTVLRDDERDFLHHTRPFATILFARNIGQPADVIALCAAIRDALQDDRALIFIDQEGGRVQRLRQPFWSSFVAAKWFGLLYDKRPEWGLEGVALQSRLIADDLTTLGINAVCAPCLDLSIPGAHDIIGDRALSRDPAVIAALGRASMEAYLASGVLPVAKHIPGHGRSLADSHVALPRVSLAKDVLAASDFLPFAALADCPFAMTAHIIYDAIDGARTATLSPDVISNIIRGDIGFRGALMSDDLGMKALSGSMDRLAADCREAGIDLVLHCSGNMEEMRAVAAGAGRLTGMAQSRCATAMARLQPSQAFDRRQAEARLTELLALVGAADAYVAAASPPGSLAHV</sequence>
<organism evidence="7 8">
    <name type="scientific">Candidatus Raskinella chloraquaticus</name>
    <dbReference type="NCBI Taxonomy" id="1951219"/>
    <lineage>
        <taxon>Bacteria</taxon>
        <taxon>Pseudomonadati</taxon>
        <taxon>Pseudomonadota</taxon>
        <taxon>Alphaproteobacteria</taxon>
        <taxon>Hyphomicrobiales</taxon>
        <taxon>Phreatobacteraceae</taxon>
        <taxon>Candidatus Raskinella</taxon>
    </lineage>
</organism>
<evidence type="ECO:0000313" key="8">
    <source>
        <dbReference type="Proteomes" id="UP000192872"/>
    </source>
</evidence>
<dbReference type="GO" id="GO:0004563">
    <property type="term" value="F:beta-N-acetylhexosaminidase activity"/>
    <property type="evidence" value="ECO:0007669"/>
    <property type="project" value="UniProtKB-EC"/>
</dbReference>
<name>A0A1W9I1K4_9HYPH</name>
<reference evidence="7 8" key="1">
    <citation type="journal article" date="2017" name="Water Res.">
        <title>Comammox in drinking water systems.</title>
        <authorList>
            <person name="Wang Y."/>
            <person name="Ma L."/>
            <person name="Mao Y."/>
            <person name="Jiang X."/>
            <person name="Xia Y."/>
            <person name="Yu K."/>
            <person name="Li B."/>
            <person name="Zhang T."/>
        </authorList>
    </citation>
    <scope>NUCLEOTIDE SEQUENCE [LARGE SCALE GENOMIC DNA]</scope>
    <source>
        <strain evidence="7">SG_bin8</strain>
    </source>
</reference>
<gene>
    <name evidence="7" type="ORF">A4S15_05645</name>
</gene>
<dbReference type="Gene3D" id="3.20.20.300">
    <property type="entry name" value="Glycoside hydrolase, family 3, N-terminal domain"/>
    <property type="match status" value="1"/>
</dbReference>
<proteinExistence type="inferred from homology"/>
<comment type="similarity">
    <text evidence="2">Belongs to the glycosyl hydrolase 3 family.</text>
</comment>
<evidence type="ECO:0000256" key="3">
    <source>
        <dbReference type="ARBA" id="ARBA00012663"/>
    </source>
</evidence>
<keyword evidence="5" id="KW-0326">Glycosidase</keyword>
<protein>
    <recommendedName>
        <fullName evidence="3">beta-N-acetylhexosaminidase</fullName>
        <ecNumber evidence="3">3.2.1.52</ecNumber>
    </recommendedName>
</protein>
<dbReference type="EC" id="3.2.1.52" evidence="3"/>
<feature type="domain" description="Glycoside hydrolase family 3 N-terminal" evidence="6">
    <location>
        <begin position="16"/>
        <end position="314"/>
    </location>
</feature>
<dbReference type="GO" id="GO:0005975">
    <property type="term" value="P:carbohydrate metabolic process"/>
    <property type="evidence" value="ECO:0007669"/>
    <property type="project" value="InterPro"/>
</dbReference>
<evidence type="ECO:0000259" key="6">
    <source>
        <dbReference type="Pfam" id="PF00933"/>
    </source>
</evidence>
<dbReference type="RefSeq" id="WP_376800912.1">
    <property type="nucleotide sequence ID" value="NZ_DHHT01000034.1"/>
</dbReference>
<keyword evidence="4" id="KW-0378">Hydrolase</keyword>
<dbReference type="SUPFAM" id="SSF51445">
    <property type="entry name" value="(Trans)glycosidases"/>
    <property type="match status" value="1"/>
</dbReference>
<evidence type="ECO:0000256" key="1">
    <source>
        <dbReference type="ARBA" id="ARBA00001231"/>
    </source>
</evidence>
<dbReference type="Proteomes" id="UP000192872">
    <property type="component" value="Unassembled WGS sequence"/>
</dbReference>
<comment type="caution">
    <text evidence="7">The sequence shown here is derived from an EMBL/GenBank/DDBJ whole genome shotgun (WGS) entry which is preliminary data.</text>
</comment>
<evidence type="ECO:0000256" key="4">
    <source>
        <dbReference type="ARBA" id="ARBA00022801"/>
    </source>
</evidence>
<dbReference type="NCBIfam" id="NF003740">
    <property type="entry name" value="PRK05337.1"/>
    <property type="match status" value="1"/>
</dbReference>
<dbReference type="STRING" id="1827387.A4S15_05645"/>
<comment type="catalytic activity">
    <reaction evidence="1">
        <text>Hydrolysis of terminal non-reducing N-acetyl-D-hexosamine residues in N-acetyl-beta-D-hexosaminides.</text>
        <dbReference type="EC" id="3.2.1.52"/>
    </reaction>
</comment>
<dbReference type="Pfam" id="PF00933">
    <property type="entry name" value="Glyco_hydro_3"/>
    <property type="match status" value="1"/>
</dbReference>
<evidence type="ECO:0000313" key="7">
    <source>
        <dbReference type="EMBL" id="OQW53294.1"/>
    </source>
</evidence>
<dbReference type="EMBL" id="LWDL01000010">
    <property type="protein sequence ID" value="OQW53294.1"/>
    <property type="molecule type" value="Genomic_DNA"/>
</dbReference>
<dbReference type="PANTHER" id="PTHR30480">
    <property type="entry name" value="BETA-HEXOSAMINIDASE-RELATED"/>
    <property type="match status" value="1"/>
</dbReference>
<dbReference type="PANTHER" id="PTHR30480:SF13">
    <property type="entry name" value="BETA-HEXOSAMINIDASE"/>
    <property type="match status" value="1"/>
</dbReference>
<evidence type="ECO:0000256" key="5">
    <source>
        <dbReference type="ARBA" id="ARBA00023295"/>
    </source>
</evidence>
<dbReference type="InterPro" id="IPR001764">
    <property type="entry name" value="Glyco_hydro_3_N"/>
</dbReference>